<organism evidence="3 4">
    <name type="scientific">Jeotgalibaca ciconiae</name>
    <dbReference type="NCBI Taxonomy" id="2496265"/>
    <lineage>
        <taxon>Bacteria</taxon>
        <taxon>Bacillati</taxon>
        <taxon>Bacillota</taxon>
        <taxon>Bacilli</taxon>
        <taxon>Lactobacillales</taxon>
        <taxon>Carnobacteriaceae</taxon>
        <taxon>Jeotgalibaca</taxon>
    </lineage>
</organism>
<dbReference type="GO" id="GO:0030288">
    <property type="term" value="C:outer membrane-bounded periplasmic space"/>
    <property type="evidence" value="ECO:0007669"/>
    <property type="project" value="InterPro"/>
</dbReference>
<dbReference type="Gene3D" id="3.40.190.170">
    <property type="entry name" value="Bacterial extracellular solute-binding protein, family 7"/>
    <property type="match status" value="1"/>
</dbReference>
<evidence type="ECO:0000313" key="4">
    <source>
        <dbReference type="Proteomes" id="UP000273326"/>
    </source>
</evidence>
<dbReference type="OrthoDB" id="9776801at2"/>
<proteinExistence type="predicted"/>
<dbReference type="NCBIfam" id="TIGR00787">
    <property type="entry name" value="dctP"/>
    <property type="match status" value="1"/>
</dbReference>
<dbReference type="InterPro" id="IPR018389">
    <property type="entry name" value="DctP_fam"/>
</dbReference>
<dbReference type="InterPro" id="IPR038404">
    <property type="entry name" value="TRAP_DctP_sf"/>
</dbReference>
<dbReference type="NCBIfam" id="NF037995">
    <property type="entry name" value="TRAP_S1"/>
    <property type="match status" value="1"/>
</dbReference>
<dbReference type="PANTHER" id="PTHR33376">
    <property type="match status" value="1"/>
</dbReference>
<dbReference type="PANTHER" id="PTHR33376:SF2">
    <property type="entry name" value="DICARBOXYLATE-BINDING PERIPLASMIC PROTEIN"/>
    <property type="match status" value="1"/>
</dbReference>
<keyword evidence="4" id="KW-1185">Reference proteome</keyword>
<evidence type="ECO:0000256" key="2">
    <source>
        <dbReference type="SAM" id="SignalP"/>
    </source>
</evidence>
<reference evidence="4" key="1">
    <citation type="submission" date="2018-12" db="EMBL/GenBank/DDBJ databases">
        <title>Complete genome sequencing of Jeotgalibaca sp. H21T32.</title>
        <authorList>
            <person name="Bae J.-W."/>
            <person name="Lee S.-Y."/>
        </authorList>
    </citation>
    <scope>NUCLEOTIDE SEQUENCE [LARGE SCALE GENOMIC DNA]</scope>
    <source>
        <strain evidence="4">H21T32</strain>
    </source>
</reference>
<name>A0A3Q9BJL0_9LACT</name>
<evidence type="ECO:0000256" key="1">
    <source>
        <dbReference type="ARBA" id="ARBA00022729"/>
    </source>
</evidence>
<accession>A0A3Q9BJL0</accession>
<feature type="chain" id="PRO_5018703886" evidence="2">
    <location>
        <begin position="23"/>
        <end position="341"/>
    </location>
</feature>
<dbReference type="EMBL" id="CP034465">
    <property type="protein sequence ID" value="AZP03865.1"/>
    <property type="molecule type" value="Genomic_DNA"/>
</dbReference>
<dbReference type="GO" id="GO:0055085">
    <property type="term" value="P:transmembrane transport"/>
    <property type="evidence" value="ECO:0007669"/>
    <property type="project" value="InterPro"/>
</dbReference>
<sequence>MIKLRKKWKTALLGSVSLLSLAACGATNGEIGSDEAVVLRFSYASNSQPVIDAMNKFGELVEEKSDGEVVIEYFPDGQLGGERELIELTQTGAIDFTKVSGSALESFSKDYAIFSVPYLFDSEDHFFRVMEDDTITNPIYQSTKDLGFVGLTYYDSGQRSFYMVDGPVNHPDDLKGKKVRVLQSETAIQMVELLGGSPTPMGSDEVYTSMQSNLINGAENNEFVLVTAGHGDIAKHYSYDEHTRVPDIMIMNQETLDGLTEEQQKAIYEAAEESKEYEIKVFKEAVEEEKAAAVERFGVQFNEVDKAPFQEAVQPLHDQFKNSEEYGDMYKAIRDLSDAEE</sequence>
<dbReference type="CDD" id="cd13671">
    <property type="entry name" value="PBP2_TRAP_SBP_like_3"/>
    <property type="match status" value="1"/>
</dbReference>
<dbReference type="KEGG" id="jeh:EJN90_03800"/>
<keyword evidence="1 2" id="KW-0732">Signal</keyword>
<dbReference type="PROSITE" id="PS51257">
    <property type="entry name" value="PROKAR_LIPOPROTEIN"/>
    <property type="match status" value="1"/>
</dbReference>
<gene>
    <name evidence="3" type="ORF">EJN90_03800</name>
</gene>
<dbReference type="GO" id="GO:0030246">
    <property type="term" value="F:carbohydrate binding"/>
    <property type="evidence" value="ECO:0007669"/>
    <property type="project" value="TreeGrafter"/>
</dbReference>
<protein>
    <submittedName>
        <fullName evidence="3">TRAP transporter substrate-binding protein</fullName>
    </submittedName>
</protein>
<dbReference type="RefSeq" id="WP_126108947.1">
    <property type="nucleotide sequence ID" value="NZ_CP034465.1"/>
</dbReference>
<dbReference type="Proteomes" id="UP000273326">
    <property type="component" value="Chromosome"/>
</dbReference>
<evidence type="ECO:0000313" key="3">
    <source>
        <dbReference type="EMBL" id="AZP03865.1"/>
    </source>
</evidence>
<feature type="signal peptide" evidence="2">
    <location>
        <begin position="1"/>
        <end position="22"/>
    </location>
</feature>
<dbReference type="InterPro" id="IPR004682">
    <property type="entry name" value="TRAP_DctP"/>
</dbReference>
<dbReference type="Pfam" id="PF03480">
    <property type="entry name" value="DctP"/>
    <property type="match status" value="1"/>
</dbReference>
<dbReference type="AlphaFoldDB" id="A0A3Q9BJL0"/>
<dbReference type="PIRSF" id="PIRSF006470">
    <property type="entry name" value="DctB"/>
    <property type="match status" value="1"/>
</dbReference>